<evidence type="ECO:0000256" key="6">
    <source>
        <dbReference type="SAM" id="Phobius"/>
    </source>
</evidence>
<dbReference type="PANTHER" id="PTHR11654">
    <property type="entry name" value="OLIGOPEPTIDE TRANSPORTER-RELATED"/>
    <property type="match status" value="1"/>
</dbReference>
<keyword evidence="5 6" id="KW-0472">Membrane</keyword>
<evidence type="ECO:0000256" key="4">
    <source>
        <dbReference type="ARBA" id="ARBA00022989"/>
    </source>
</evidence>
<keyword evidence="3 6" id="KW-0812">Transmembrane</keyword>
<organism evidence="7 8">
    <name type="scientific">Colocasia esculenta</name>
    <name type="common">Wild taro</name>
    <name type="synonym">Arum esculentum</name>
    <dbReference type="NCBI Taxonomy" id="4460"/>
    <lineage>
        <taxon>Eukaryota</taxon>
        <taxon>Viridiplantae</taxon>
        <taxon>Streptophyta</taxon>
        <taxon>Embryophyta</taxon>
        <taxon>Tracheophyta</taxon>
        <taxon>Spermatophyta</taxon>
        <taxon>Magnoliopsida</taxon>
        <taxon>Liliopsida</taxon>
        <taxon>Araceae</taxon>
        <taxon>Aroideae</taxon>
        <taxon>Colocasieae</taxon>
        <taxon>Colocasia</taxon>
    </lineage>
</organism>
<dbReference type="InterPro" id="IPR000109">
    <property type="entry name" value="POT_fam"/>
</dbReference>
<feature type="transmembrane region" description="Helical" evidence="6">
    <location>
        <begin position="369"/>
        <end position="391"/>
    </location>
</feature>
<comment type="subcellular location">
    <subcellularLocation>
        <location evidence="1">Membrane</location>
        <topology evidence="1">Multi-pass membrane protein</topology>
    </subcellularLocation>
</comment>
<protein>
    <submittedName>
        <fullName evidence="7">Uncharacterized protein</fullName>
    </submittedName>
</protein>
<feature type="transmembrane region" description="Helical" evidence="6">
    <location>
        <begin position="208"/>
        <end position="228"/>
    </location>
</feature>
<feature type="transmembrane region" description="Helical" evidence="6">
    <location>
        <begin position="411"/>
        <end position="432"/>
    </location>
</feature>
<evidence type="ECO:0000256" key="1">
    <source>
        <dbReference type="ARBA" id="ARBA00004141"/>
    </source>
</evidence>
<evidence type="ECO:0000313" key="8">
    <source>
        <dbReference type="Proteomes" id="UP000652761"/>
    </source>
</evidence>
<reference evidence="7" key="1">
    <citation type="submission" date="2017-07" db="EMBL/GenBank/DDBJ databases">
        <title>Taro Niue Genome Assembly and Annotation.</title>
        <authorList>
            <person name="Atibalentja N."/>
            <person name="Keating K."/>
            <person name="Fields C.J."/>
        </authorList>
    </citation>
    <scope>NUCLEOTIDE SEQUENCE</scope>
    <source>
        <strain evidence="7">Niue_2</strain>
        <tissue evidence="7">Leaf</tissue>
    </source>
</reference>
<dbReference type="CDD" id="cd17416">
    <property type="entry name" value="MFS_NPF1_2"/>
    <property type="match status" value="1"/>
</dbReference>
<dbReference type="SUPFAM" id="SSF103473">
    <property type="entry name" value="MFS general substrate transporter"/>
    <property type="match status" value="1"/>
</dbReference>
<name>A0A843XR19_COLES</name>
<accession>A0A843XR19</accession>
<dbReference type="GO" id="GO:0016020">
    <property type="term" value="C:membrane"/>
    <property type="evidence" value="ECO:0007669"/>
    <property type="project" value="UniProtKB-SubCell"/>
</dbReference>
<keyword evidence="4 6" id="KW-1133">Transmembrane helix</keyword>
<evidence type="ECO:0000313" key="7">
    <source>
        <dbReference type="EMBL" id="MQM22294.1"/>
    </source>
</evidence>
<evidence type="ECO:0000256" key="2">
    <source>
        <dbReference type="ARBA" id="ARBA00005982"/>
    </source>
</evidence>
<evidence type="ECO:0000256" key="5">
    <source>
        <dbReference type="ARBA" id="ARBA00023136"/>
    </source>
</evidence>
<feature type="transmembrane region" description="Helical" evidence="6">
    <location>
        <begin position="183"/>
        <end position="202"/>
    </location>
</feature>
<feature type="transmembrane region" description="Helical" evidence="6">
    <location>
        <begin position="543"/>
        <end position="563"/>
    </location>
</feature>
<dbReference type="Gene3D" id="1.20.1250.20">
    <property type="entry name" value="MFS general substrate transporter like domains"/>
    <property type="match status" value="1"/>
</dbReference>
<dbReference type="Proteomes" id="UP000652761">
    <property type="component" value="Unassembled WGS sequence"/>
</dbReference>
<evidence type="ECO:0000256" key="3">
    <source>
        <dbReference type="ARBA" id="ARBA00022692"/>
    </source>
</evidence>
<dbReference type="EMBL" id="NMUH01012607">
    <property type="protein sequence ID" value="MQM22294.1"/>
    <property type="molecule type" value="Genomic_DNA"/>
</dbReference>
<keyword evidence="8" id="KW-1185">Reference proteome</keyword>
<proteinExistence type="inferred from homology"/>
<dbReference type="AlphaFoldDB" id="A0A843XR19"/>
<feature type="transmembrane region" description="Helical" evidence="6">
    <location>
        <begin position="86"/>
        <end position="108"/>
    </location>
</feature>
<dbReference type="OrthoDB" id="8904098at2759"/>
<dbReference type="Pfam" id="PF00854">
    <property type="entry name" value="PTR2"/>
    <property type="match status" value="1"/>
</dbReference>
<comment type="similarity">
    <text evidence="2">Belongs to the major facilitator superfamily. Proton-dependent oligopeptide transporter (POT/PTR) (TC 2.A.17) family.</text>
</comment>
<dbReference type="GO" id="GO:0022857">
    <property type="term" value="F:transmembrane transporter activity"/>
    <property type="evidence" value="ECO:0007669"/>
    <property type="project" value="InterPro"/>
</dbReference>
<gene>
    <name evidence="7" type="ORF">Taro_055344</name>
</gene>
<feature type="transmembrane region" description="Helical" evidence="6">
    <location>
        <begin position="496"/>
        <end position="523"/>
    </location>
</feature>
<comment type="caution">
    <text evidence="7">The sequence shown here is derived from an EMBL/GenBank/DDBJ whole genome shotgun (WGS) entry which is preliminary data.</text>
</comment>
<dbReference type="InterPro" id="IPR036259">
    <property type="entry name" value="MFS_trans_sf"/>
</dbReference>
<sequence length="596" mass="64736">MGEKTVDAGEEEEEVKYRGWKAMPYVIGNETFEKLGTIGTASNLLVYLTAVFHMRSVTATVLVNVWNGTTNIATIVGAFLSDSYFGRFAILGFACVASFFGLTAIALTSAIPGLHPHKCTGGAGAGSACPGPTPWQLAFLMSGLGLMVVGAGGIRPCNLAFGADQFDPKTEAGKRGINSFFNWYYFTFTTAMMVSATIIVYVQSNISWAVGLAIPAVLMFMSCFFFFVGTPIYVRVRPEGSPFTGIVQVAVAAFRKRRVGLPRGGAAASLFNPPAADGGVNSRLPHTDQFRFLDKAAVVASKDKIEPDGTATNPWRLCSMQQIEEVKCLMRVIPIWASSIVYFMCLSQQSTYVVFQALQSDRYLGNRGFLIPAASFTVFTMLALTIWIPIYDWILVPWARRLTGKEGGITVLQRMGVGIVLSVVSLGIAAVVEERRRRMALQYPPVGIAKNGGAISSMSSLWFICQLVVAGVSEGFNVIGQVEFYYKQFPENMRSVAGSFFFCGMAIANYASGLMITVVHGTTGGAGKSDWLAEDLNKGKLDYYYFFVAGVATVNFFYFVIVARWYRYKGAAAGDVALEVAMESKSSRRSTSDPPI</sequence>